<comment type="similarity">
    <text evidence="7">Belongs to the binding-protein-dependent transport system permease family.</text>
</comment>
<dbReference type="CDD" id="cd06261">
    <property type="entry name" value="TM_PBP2"/>
    <property type="match status" value="1"/>
</dbReference>
<sequence length="312" mass="35069">MIAYVIRRLLYCIPIVFGVLVVTFLLFNVIRGDVSMEYAGKNATPETIEEIREELGLNKPVILAWDSQFTHHLKQTLTFSARARDRELVIDKIKRGVPYSLAISVPVFFLLVTIGVSLALIVAFIRGTIGDFAIVIACIIGMSIPYLSYILFGQYFLAYKGNFGFPVFYQPYMSLAQSVILPIIIGVAARLGFQLRFYRTVMLDEMRADYVRTAFSKGLGTKTVLFKHVLKNALIPVITNVVLTIPYLILGSFLLERFFGIPGLGYLMLDAIGSRDFEVINALTFMVAILYVVFNVLTDVCYALVDPRVKLE</sequence>
<dbReference type="SUPFAM" id="SSF161098">
    <property type="entry name" value="MetI-like"/>
    <property type="match status" value="1"/>
</dbReference>
<evidence type="ECO:0000256" key="2">
    <source>
        <dbReference type="ARBA" id="ARBA00022448"/>
    </source>
</evidence>
<dbReference type="InterPro" id="IPR035906">
    <property type="entry name" value="MetI-like_sf"/>
</dbReference>
<organism evidence="9 10">
    <name type="scientific">Anaerohalosphaera lusitana</name>
    <dbReference type="NCBI Taxonomy" id="1936003"/>
    <lineage>
        <taxon>Bacteria</taxon>
        <taxon>Pseudomonadati</taxon>
        <taxon>Planctomycetota</taxon>
        <taxon>Phycisphaerae</taxon>
        <taxon>Sedimentisphaerales</taxon>
        <taxon>Anaerohalosphaeraceae</taxon>
        <taxon>Anaerohalosphaera</taxon>
    </lineage>
</organism>
<evidence type="ECO:0000256" key="5">
    <source>
        <dbReference type="ARBA" id="ARBA00022989"/>
    </source>
</evidence>
<dbReference type="AlphaFoldDB" id="A0A1U9NNG9"/>
<comment type="subcellular location">
    <subcellularLocation>
        <location evidence="1 7">Cell membrane</location>
        <topology evidence="1 7">Multi-pass membrane protein</topology>
    </subcellularLocation>
</comment>
<evidence type="ECO:0000256" key="4">
    <source>
        <dbReference type="ARBA" id="ARBA00022692"/>
    </source>
</evidence>
<protein>
    <submittedName>
        <fullName evidence="9">Glutathione transport system permease protein GsiC</fullName>
    </submittedName>
</protein>
<gene>
    <name evidence="9" type="primary">gsiC</name>
    <name evidence="9" type="ORF">STSP2_02564</name>
</gene>
<evidence type="ECO:0000259" key="8">
    <source>
        <dbReference type="PROSITE" id="PS50928"/>
    </source>
</evidence>
<dbReference type="RefSeq" id="WP_146663068.1">
    <property type="nucleotide sequence ID" value="NZ_CP019791.1"/>
</dbReference>
<feature type="domain" description="ABC transmembrane type-1" evidence="8">
    <location>
        <begin position="97"/>
        <end position="298"/>
    </location>
</feature>
<keyword evidence="4 7" id="KW-0812">Transmembrane</keyword>
<keyword evidence="3" id="KW-1003">Cell membrane</keyword>
<keyword evidence="5 7" id="KW-1133">Transmembrane helix</keyword>
<dbReference type="GO" id="GO:0005886">
    <property type="term" value="C:plasma membrane"/>
    <property type="evidence" value="ECO:0007669"/>
    <property type="project" value="UniProtKB-SubCell"/>
</dbReference>
<keyword evidence="6 7" id="KW-0472">Membrane</keyword>
<accession>A0A1U9NNG9</accession>
<dbReference type="Pfam" id="PF00528">
    <property type="entry name" value="BPD_transp_1"/>
    <property type="match status" value="1"/>
</dbReference>
<evidence type="ECO:0000313" key="9">
    <source>
        <dbReference type="EMBL" id="AQT69375.1"/>
    </source>
</evidence>
<dbReference type="InterPro" id="IPR000515">
    <property type="entry name" value="MetI-like"/>
</dbReference>
<evidence type="ECO:0000256" key="3">
    <source>
        <dbReference type="ARBA" id="ARBA00022475"/>
    </source>
</evidence>
<reference evidence="10" key="1">
    <citation type="submission" date="2017-02" db="EMBL/GenBank/DDBJ databases">
        <title>Comparative genomics and description of representatives of a novel lineage of planctomycetes thriving in anoxic sediments.</title>
        <authorList>
            <person name="Spring S."/>
            <person name="Bunk B."/>
            <person name="Sproer C."/>
        </authorList>
    </citation>
    <scope>NUCLEOTIDE SEQUENCE [LARGE SCALE GENOMIC DNA]</scope>
    <source>
        <strain evidence="10">ST-NAGAB-D1</strain>
    </source>
</reference>
<evidence type="ECO:0000256" key="1">
    <source>
        <dbReference type="ARBA" id="ARBA00004651"/>
    </source>
</evidence>
<dbReference type="Pfam" id="PF19300">
    <property type="entry name" value="BPD_transp_1_N"/>
    <property type="match status" value="1"/>
</dbReference>
<dbReference type="OrthoDB" id="9773221at2"/>
<dbReference type="GO" id="GO:0055085">
    <property type="term" value="P:transmembrane transport"/>
    <property type="evidence" value="ECO:0007669"/>
    <property type="project" value="InterPro"/>
</dbReference>
<dbReference type="InterPro" id="IPR045621">
    <property type="entry name" value="BPD_transp_1_N"/>
</dbReference>
<dbReference type="Gene3D" id="1.10.3720.10">
    <property type="entry name" value="MetI-like"/>
    <property type="match status" value="1"/>
</dbReference>
<dbReference type="PANTHER" id="PTHR30465">
    <property type="entry name" value="INNER MEMBRANE ABC TRANSPORTER"/>
    <property type="match status" value="1"/>
</dbReference>
<proteinExistence type="inferred from homology"/>
<feature type="transmembrane region" description="Helical" evidence="7">
    <location>
        <begin position="101"/>
        <end position="125"/>
    </location>
</feature>
<feature type="transmembrane region" description="Helical" evidence="7">
    <location>
        <begin position="9"/>
        <end position="30"/>
    </location>
</feature>
<dbReference type="PANTHER" id="PTHR30465:SF0">
    <property type="entry name" value="OLIGOPEPTIDE TRANSPORT SYSTEM PERMEASE PROTEIN APPB"/>
    <property type="match status" value="1"/>
</dbReference>
<feature type="transmembrane region" description="Helical" evidence="7">
    <location>
        <begin position="279"/>
        <end position="305"/>
    </location>
</feature>
<feature type="transmembrane region" description="Helical" evidence="7">
    <location>
        <begin position="172"/>
        <end position="193"/>
    </location>
</feature>
<feature type="transmembrane region" description="Helical" evidence="7">
    <location>
        <begin position="132"/>
        <end position="152"/>
    </location>
</feature>
<evidence type="ECO:0000256" key="7">
    <source>
        <dbReference type="RuleBase" id="RU363032"/>
    </source>
</evidence>
<dbReference type="STRING" id="1936003.STSP2_02564"/>
<feature type="transmembrane region" description="Helical" evidence="7">
    <location>
        <begin position="237"/>
        <end position="259"/>
    </location>
</feature>
<evidence type="ECO:0000256" key="6">
    <source>
        <dbReference type="ARBA" id="ARBA00023136"/>
    </source>
</evidence>
<evidence type="ECO:0000313" key="10">
    <source>
        <dbReference type="Proteomes" id="UP000189674"/>
    </source>
</evidence>
<dbReference type="KEGG" id="alus:STSP2_02564"/>
<dbReference type="Proteomes" id="UP000189674">
    <property type="component" value="Chromosome"/>
</dbReference>
<keyword evidence="2 7" id="KW-0813">Transport</keyword>
<dbReference type="PROSITE" id="PS50928">
    <property type="entry name" value="ABC_TM1"/>
    <property type="match status" value="1"/>
</dbReference>
<name>A0A1U9NNG9_9BACT</name>
<dbReference type="EMBL" id="CP019791">
    <property type="protein sequence ID" value="AQT69375.1"/>
    <property type="molecule type" value="Genomic_DNA"/>
</dbReference>
<keyword evidence="10" id="KW-1185">Reference proteome</keyword>